<dbReference type="Proteomes" id="UP000242715">
    <property type="component" value="Unassembled WGS sequence"/>
</dbReference>
<dbReference type="Gene3D" id="3.80.10.10">
    <property type="entry name" value="Ribonuclease Inhibitor"/>
    <property type="match status" value="1"/>
</dbReference>
<dbReference type="EMBL" id="DF974171">
    <property type="protein sequence ID" value="GAU46037.1"/>
    <property type="molecule type" value="Genomic_DNA"/>
</dbReference>
<dbReference type="AlphaFoldDB" id="A0A2Z6PLB3"/>
<evidence type="ECO:0000313" key="2">
    <source>
        <dbReference type="Proteomes" id="UP000242715"/>
    </source>
</evidence>
<protein>
    <submittedName>
        <fullName evidence="1">Uncharacterized protein</fullName>
    </submittedName>
</protein>
<keyword evidence="2" id="KW-1185">Reference proteome</keyword>
<organism evidence="1 2">
    <name type="scientific">Trifolium subterraneum</name>
    <name type="common">Subterranean clover</name>
    <dbReference type="NCBI Taxonomy" id="3900"/>
    <lineage>
        <taxon>Eukaryota</taxon>
        <taxon>Viridiplantae</taxon>
        <taxon>Streptophyta</taxon>
        <taxon>Embryophyta</taxon>
        <taxon>Tracheophyta</taxon>
        <taxon>Spermatophyta</taxon>
        <taxon>Magnoliopsida</taxon>
        <taxon>eudicotyledons</taxon>
        <taxon>Gunneridae</taxon>
        <taxon>Pentapetalae</taxon>
        <taxon>rosids</taxon>
        <taxon>fabids</taxon>
        <taxon>Fabales</taxon>
        <taxon>Fabaceae</taxon>
        <taxon>Papilionoideae</taxon>
        <taxon>50 kb inversion clade</taxon>
        <taxon>NPAAA clade</taxon>
        <taxon>Hologalegina</taxon>
        <taxon>IRL clade</taxon>
        <taxon>Trifolieae</taxon>
        <taxon>Trifolium</taxon>
    </lineage>
</organism>
<reference evidence="2" key="1">
    <citation type="journal article" date="2017" name="Front. Plant Sci.">
        <title>Climate Clever Clovers: New Paradigm to Reduce the Environmental Footprint of Ruminants by Breeding Low Methanogenic Forages Utilizing Haplotype Variation.</title>
        <authorList>
            <person name="Kaur P."/>
            <person name="Appels R."/>
            <person name="Bayer P.E."/>
            <person name="Keeble-Gagnere G."/>
            <person name="Wang J."/>
            <person name="Hirakawa H."/>
            <person name="Shirasawa K."/>
            <person name="Vercoe P."/>
            <person name="Stefanova K."/>
            <person name="Durmic Z."/>
            <person name="Nichols P."/>
            <person name="Revell C."/>
            <person name="Isobe S.N."/>
            <person name="Edwards D."/>
            <person name="Erskine W."/>
        </authorList>
    </citation>
    <scope>NUCLEOTIDE SEQUENCE [LARGE SCALE GENOMIC DNA]</scope>
    <source>
        <strain evidence="2">cv. Daliak</strain>
    </source>
</reference>
<accession>A0A2Z6PLB3</accession>
<dbReference type="InterPro" id="IPR032675">
    <property type="entry name" value="LRR_dom_sf"/>
</dbReference>
<dbReference type="OrthoDB" id="1435453at2759"/>
<evidence type="ECO:0000313" key="1">
    <source>
        <dbReference type="EMBL" id="GAU46037.1"/>
    </source>
</evidence>
<sequence length="166" mass="18432">MCRIDPTSWDKKTGTTLLRNKLSKQEAIHQIEVDIPSSSLVKADIPVNIEAIIVTNAPGTRTTHIREETPTIQNSDYEGFFETLDVSNASQLLSLPHNLQSLTIKRCESLDVLPTDLFDGLTFLEELELIDCTSLRSIPCPTSLTTLYIRNFCSLGTAVIPSLPCR</sequence>
<gene>
    <name evidence="1" type="ORF">TSUD_268790</name>
</gene>
<proteinExistence type="predicted"/>
<dbReference type="SUPFAM" id="SSF52047">
    <property type="entry name" value="RNI-like"/>
    <property type="match status" value="1"/>
</dbReference>
<name>A0A2Z6PLB3_TRISU</name>